<dbReference type="EMBL" id="BMDD01000007">
    <property type="protein sequence ID" value="GGH86245.1"/>
    <property type="molecule type" value="Genomic_DNA"/>
</dbReference>
<name>A0ABQ2A6E5_9BACL</name>
<reference evidence="2" key="1">
    <citation type="journal article" date="2019" name="Int. J. Syst. Evol. Microbiol.">
        <title>The Global Catalogue of Microorganisms (GCM) 10K type strain sequencing project: providing services to taxonomists for standard genome sequencing and annotation.</title>
        <authorList>
            <consortium name="The Broad Institute Genomics Platform"/>
            <consortium name="The Broad Institute Genome Sequencing Center for Infectious Disease"/>
            <person name="Wu L."/>
            <person name="Ma J."/>
        </authorList>
    </citation>
    <scope>NUCLEOTIDE SEQUENCE [LARGE SCALE GENOMIC DNA]</scope>
    <source>
        <strain evidence="2">CCM 8702</strain>
    </source>
</reference>
<dbReference type="Proteomes" id="UP000605427">
    <property type="component" value="Unassembled WGS sequence"/>
</dbReference>
<proteinExistence type="predicted"/>
<accession>A0ABQ2A6E5</accession>
<evidence type="ECO:0000313" key="1">
    <source>
        <dbReference type="EMBL" id="GGH86245.1"/>
    </source>
</evidence>
<organism evidence="1 2">
    <name type="scientific">Saccharibacillus endophyticus</name>
    <dbReference type="NCBI Taxonomy" id="2060666"/>
    <lineage>
        <taxon>Bacteria</taxon>
        <taxon>Bacillati</taxon>
        <taxon>Bacillota</taxon>
        <taxon>Bacilli</taxon>
        <taxon>Bacillales</taxon>
        <taxon>Paenibacillaceae</taxon>
        <taxon>Saccharibacillus</taxon>
    </lineage>
</organism>
<evidence type="ECO:0000313" key="2">
    <source>
        <dbReference type="Proteomes" id="UP000605427"/>
    </source>
</evidence>
<keyword evidence="2" id="KW-1185">Reference proteome</keyword>
<sequence length="60" mass="6654">MASSFIGAVANAPYREHGQHIRDLSPAGVKLRSFDSIQEFPSLLTDRISVKSVNRPFPKL</sequence>
<comment type="caution">
    <text evidence="1">The sequence shown here is derived from an EMBL/GenBank/DDBJ whole genome shotgun (WGS) entry which is preliminary data.</text>
</comment>
<gene>
    <name evidence="1" type="ORF">GCM10007362_45560</name>
</gene>
<protein>
    <submittedName>
        <fullName evidence="1">Uncharacterized protein</fullName>
    </submittedName>
</protein>